<dbReference type="InterPro" id="IPR036393">
    <property type="entry name" value="AceGlu_kinase-like_sf"/>
</dbReference>
<evidence type="ECO:0000256" key="4">
    <source>
        <dbReference type="ARBA" id="ARBA00022679"/>
    </source>
</evidence>
<feature type="binding site" evidence="9">
    <location>
        <position position="166"/>
    </location>
    <ligand>
        <name>substrate</name>
    </ligand>
</feature>
<keyword evidence="12" id="KW-1185">Reference proteome</keyword>
<feature type="binding site" evidence="9">
    <location>
        <begin position="51"/>
        <end position="52"/>
    </location>
    <ligand>
        <name>substrate</name>
    </ligand>
</feature>
<dbReference type="HAMAP" id="MF_00082">
    <property type="entry name" value="ArgB"/>
    <property type="match status" value="1"/>
</dbReference>
<accession>A0A1I3ZCG9</accession>
<dbReference type="InterPro" id="IPR037528">
    <property type="entry name" value="ArgB"/>
</dbReference>
<keyword evidence="5 9" id="KW-0547">Nucleotide-binding</keyword>
<dbReference type="OrthoDB" id="9803155at2"/>
<dbReference type="EC" id="2.7.2.8" evidence="9"/>
<proteinExistence type="inferred from homology"/>
<dbReference type="PANTHER" id="PTHR23342:SF0">
    <property type="entry name" value="N-ACETYLGLUTAMATE SYNTHASE, MITOCHONDRIAL"/>
    <property type="match status" value="1"/>
</dbReference>
<comment type="function">
    <text evidence="9">Catalyzes the ATP-dependent phosphorylation of N-acetyl-L-glutamate.</text>
</comment>
<evidence type="ECO:0000313" key="11">
    <source>
        <dbReference type="EMBL" id="SFK41804.1"/>
    </source>
</evidence>
<comment type="similarity">
    <text evidence="9">Belongs to the acetylglutamate kinase family. ArgB subfamily.</text>
</comment>
<dbReference type="InterPro" id="IPR001048">
    <property type="entry name" value="Asp/Glu/Uridylate_kinase"/>
</dbReference>
<dbReference type="CDD" id="cd04238">
    <property type="entry name" value="AAK_NAGK-like"/>
    <property type="match status" value="1"/>
</dbReference>
<dbReference type="NCBIfam" id="TIGR00761">
    <property type="entry name" value="argB"/>
    <property type="match status" value="1"/>
</dbReference>
<keyword evidence="6 9" id="KW-0418">Kinase</keyword>
<comment type="subcellular location">
    <subcellularLocation>
        <location evidence="9">Cytoplasm</location>
    </subcellularLocation>
</comment>
<dbReference type="PIRSF" id="PIRSF000728">
    <property type="entry name" value="NAGK"/>
    <property type="match status" value="1"/>
</dbReference>
<dbReference type="SUPFAM" id="SSF53633">
    <property type="entry name" value="Carbamate kinase-like"/>
    <property type="match status" value="1"/>
</dbReference>
<reference evidence="12" key="1">
    <citation type="submission" date="2016-10" db="EMBL/GenBank/DDBJ databases">
        <authorList>
            <person name="Varghese N."/>
            <person name="Submissions S."/>
        </authorList>
    </citation>
    <scope>NUCLEOTIDE SEQUENCE [LARGE SCALE GENOMIC DNA]</scope>
    <source>
        <strain evidence="12">CGMCC 1.3704</strain>
    </source>
</reference>
<dbReference type="UniPathway" id="UPA00068">
    <property type="reaction ID" value="UER00107"/>
</dbReference>
<evidence type="ECO:0000256" key="3">
    <source>
        <dbReference type="ARBA" id="ARBA00022605"/>
    </source>
</evidence>
<dbReference type="GO" id="GO:0042450">
    <property type="term" value="P:L-arginine biosynthetic process via ornithine"/>
    <property type="evidence" value="ECO:0007669"/>
    <property type="project" value="UniProtKB-UniRule"/>
</dbReference>
<dbReference type="PANTHER" id="PTHR23342">
    <property type="entry name" value="N-ACETYLGLUTAMATE SYNTHASE"/>
    <property type="match status" value="1"/>
</dbReference>
<feature type="domain" description="Aspartate/glutamate/uridylate kinase" evidence="10">
    <location>
        <begin position="15"/>
        <end position="244"/>
    </location>
</feature>
<keyword evidence="4 9" id="KW-0808">Transferase</keyword>
<keyword evidence="3 9" id="KW-0028">Amino-acid biosynthesis</keyword>
<dbReference type="AlphaFoldDB" id="A0A1I3ZCG9"/>
<evidence type="ECO:0000256" key="6">
    <source>
        <dbReference type="ARBA" id="ARBA00022777"/>
    </source>
</evidence>
<dbReference type="InterPro" id="IPR004662">
    <property type="entry name" value="AcgluKinase_fam"/>
</dbReference>
<evidence type="ECO:0000256" key="5">
    <source>
        <dbReference type="ARBA" id="ARBA00022741"/>
    </source>
</evidence>
<dbReference type="Gene3D" id="3.40.1160.10">
    <property type="entry name" value="Acetylglutamate kinase-like"/>
    <property type="match status" value="1"/>
</dbReference>
<dbReference type="EMBL" id="FOSB01000013">
    <property type="protein sequence ID" value="SFK41804.1"/>
    <property type="molecule type" value="Genomic_DNA"/>
</dbReference>
<gene>
    <name evidence="9" type="primary">argB</name>
    <name evidence="11" type="ORF">SAMN04487936_11399</name>
</gene>
<protein>
    <recommendedName>
        <fullName evidence="9">Acetylglutamate kinase</fullName>
        <ecNumber evidence="9">2.7.2.8</ecNumber>
    </recommendedName>
    <alternativeName>
        <fullName evidence="9">N-acetyl-L-glutamate 5-phosphotransferase</fullName>
    </alternativeName>
    <alternativeName>
        <fullName evidence="9">NAG kinase</fullName>
        <shortName evidence="9">NAGK</shortName>
    </alternativeName>
</protein>
<feature type="site" description="Transition state stabilizer" evidence="9">
    <location>
        <position position="225"/>
    </location>
</feature>
<name>A0A1I3ZCG9_HALDA</name>
<feature type="binding site" evidence="9">
    <location>
        <position position="73"/>
    </location>
    <ligand>
        <name>substrate</name>
    </ligand>
</feature>
<evidence type="ECO:0000313" key="12">
    <source>
        <dbReference type="Proteomes" id="UP000183557"/>
    </source>
</evidence>
<keyword evidence="9" id="KW-0963">Cytoplasm</keyword>
<comment type="catalytic activity">
    <reaction evidence="8 9">
        <text>N-acetyl-L-glutamate + ATP = N-acetyl-L-glutamyl 5-phosphate + ADP</text>
        <dbReference type="Rhea" id="RHEA:14629"/>
        <dbReference type="ChEBI" id="CHEBI:30616"/>
        <dbReference type="ChEBI" id="CHEBI:44337"/>
        <dbReference type="ChEBI" id="CHEBI:57936"/>
        <dbReference type="ChEBI" id="CHEBI:456216"/>
        <dbReference type="EC" id="2.7.2.8"/>
    </reaction>
</comment>
<dbReference type="Pfam" id="PF00696">
    <property type="entry name" value="AA_kinase"/>
    <property type="match status" value="1"/>
</dbReference>
<dbReference type="Proteomes" id="UP000183557">
    <property type="component" value="Unassembled WGS sequence"/>
</dbReference>
<sequence>MTMSKSMPATEHKPTIVVKLGGSMLDQLTDSFYASFKELQEHYHCIIVHGGGPAITRLLDKLKIEGEFYNGLRRTTEQTLEVVEMVLGGTVSSQITGALTKQGIPAIGVKGSEASLLQATYMDRENLDFVGKVERVDPTILQQLLAYGYVPVVAPFGKTADQQTVNINGDVAAGAIAQAVGAEKLLFVTDVPGILVEDHVLGHTTPDDIGVMIEEGTIYGGMIPKVQSAVDALSDHLQEVLIVSGERPLIEGSTLTGTSIKAKRKEKVE</sequence>
<keyword evidence="7 9" id="KW-0067">ATP-binding</keyword>
<keyword evidence="2 9" id="KW-0055">Arginine biosynthesis</keyword>
<evidence type="ECO:0000256" key="8">
    <source>
        <dbReference type="ARBA" id="ARBA00048141"/>
    </source>
</evidence>
<evidence type="ECO:0000256" key="9">
    <source>
        <dbReference type="HAMAP-Rule" id="MF_00082"/>
    </source>
</evidence>
<dbReference type="GO" id="GO:0003991">
    <property type="term" value="F:acetylglutamate kinase activity"/>
    <property type="evidence" value="ECO:0007669"/>
    <property type="project" value="UniProtKB-UniRule"/>
</dbReference>
<dbReference type="GO" id="GO:0005524">
    <property type="term" value="F:ATP binding"/>
    <property type="evidence" value="ECO:0007669"/>
    <property type="project" value="UniProtKB-UniRule"/>
</dbReference>
<dbReference type="GO" id="GO:0005737">
    <property type="term" value="C:cytoplasm"/>
    <property type="evidence" value="ECO:0007669"/>
    <property type="project" value="UniProtKB-SubCell"/>
</dbReference>
<evidence type="ECO:0000256" key="2">
    <source>
        <dbReference type="ARBA" id="ARBA00022571"/>
    </source>
</evidence>
<evidence type="ECO:0000256" key="1">
    <source>
        <dbReference type="ARBA" id="ARBA00004828"/>
    </source>
</evidence>
<feature type="site" description="Transition state stabilizer" evidence="9">
    <location>
        <position position="19"/>
    </location>
</feature>
<comment type="pathway">
    <text evidence="1 9">Amino-acid biosynthesis; L-arginine biosynthesis; N(2)-acetyl-L-ornithine from L-glutamate: step 2/4.</text>
</comment>
<organism evidence="11 12">
    <name type="scientific">Halobacillus dabanensis</name>
    <dbReference type="NCBI Taxonomy" id="240302"/>
    <lineage>
        <taxon>Bacteria</taxon>
        <taxon>Bacillati</taxon>
        <taxon>Bacillota</taxon>
        <taxon>Bacilli</taxon>
        <taxon>Bacillales</taxon>
        <taxon>Bacillaceae</taxon>
        <taxon>Halobacillus</taxon>
    </lineage>
</organism>
<evidence type="ECO:0000259" key="10">
    <source>
        <dbReference type="Pfam" id="PF00696"/>
    </source>
</evidence>
<evidence type="ECO:0000256" key="7">
    <source>
        <dbReference type="ARBA" id="ARBA00022840"/>
    </source>
</evidence>